<protein>
    <submittedName>
        <fullName evidence="1">Uncharacterized protein</fullName>
    </submittedName>
</protein>
<gene>
    <name evidence="1" type="ORF">CEXT_440961</name>
</gene>
<evidence type="ECO:0000313" key="2">
    <source>
        <dbReference type="Proteomes" id="UP001054945"/>
    </source>
</evidence>
<dbReference type="Proteomes" id="UP001054945">
    <property type="component" value="Unassembled WGS sequence"/>
</dbReference>
<dbReference type="EMBL" id="BPLR01001213">
    <property type="protein sequence ID" value="GIZ00834.1"/>
    <property type="molecule type" value="Genomic_DNA"/>
</dbReference>
<comment type="caution">
    <text evidence="1">The sequence shown here is derived from an EMBL/GenBank/DDBJ whole genome shotgun (WGS) entry which is preliminary data.</text>
</comment>
<dbReference type="AlphaFoldDB" id="A0AAV4Y3U8"/>
<organism evidence="1 2">
    <name type="scientific">Caerostris extrusa</name>
    <name type="common">Bark spider</name>
    <name type="synonym">Caerostris bankana</name>
    <dbReference type="NCBI Taxonomy" id="172846"/>
    <lineage>
        <taxon>Eukaryota</taxon>
        <taxon>Metazoa</taxon>
        <taxon>Ecdysozoa</taxon>
        <taxon>Arthropoda</taxon>
        <taxon>Chelicerata</taxon>
        <taxon>Arachnida</taxon>
        <taxon>Araneae</taxon>
        <taxon>Araneomorphae</taxon>
        <taxon>Entelegynae</taxon>
        <taxon>Araneoidea</taxon>
        <taxon>Araneidae</taxon>
        <taxon>Caerostris</taxon>
    </lineage>
</organism>
<evidence type="ECO:0000313" key="1">
    <source>
        <dbReference type="EMBL" id="GIZ00834.1"/>
    </source>
</evidence>
<sequence>MKTSSNEANEISFFNNNRLTIPDAKTRSIIAKNSSNEDNEISQFFDNNRLTIPDAGTWITPFLLHGIEVLSTSFSFHSFARKTEEQEAVEVDWLDLKGSYLWKFKRPDFGPGAIETAEDEWWRRMERAETMDYTVRESTPGASNPELMETTCAKIQSEKLASPTFPE</sequence>
<proteinExistence type="predicted"/>
<accession>A0AAV4Y3U8</accession>
<keyword evidence="2" id="KW-1185">Reference proteome</keyword>
<reference evidence="1 2" key="1">
    <citation type="submission" date="2021-06" db="EMBL/GenBank/DDBJ databases">
        <title>Caerostris extrusa draft genome.</title>
        <authorList>
            <person name="Kono N."/>
            <person name="Arakawa K."/>
        </authorList>
    </citation>
    <scope>NUCLEOTIDE SEQUENCE [LARGE SCALE GENOMIC DNA]</scope>
</reference>
<name>A0AAV4Y3U8_CAEEX</name>